<keyword evidence="4" id="KW-0479">Metal-binding</keyword>
<dbReference type="Pfam" id="PF00122">
    <property type="entry name" value="E1-E2_ATPase"/>
    <property type="match status" value="1"/>
</dbReference>
<evidence type="ECO:0000256" key="5">
    <source>
        <dbReference type="ARBA" id="ARBA00022967"/>
    </source>
</evidence>
<dbReference type="PROSITE" id="PS00154">
    <property type="entry name" value="ATPASE_E1_E2"/>
    <property type="match status" value="1"/>
</dbReference>
<dbReference type="GO" id="GO:0016887">
    <property type="term" value="F:ATP hydrolysis activity"/>
    <property type="evidence" value="ECO:0007669"/>
    <property type="project" value="InterPro"/>
</dbReference>
<proteinExistence type="inferred from homology"/>
<keyword evidence="3 8" id="KW-0812">Transmembrane</keyword>
<evidence type="ECO:0000256" key="7">
    <source>
        <dbReference type="ARBA" id="ARBA00023136"/>
    </source>
</evidence>
<dbReference type="GO" id="GO:0015086">
    <property type="term" value="F:cadmium ion transmembrane transporter activity"/>
    <property type="evidence" value="ECO:0007669"/>
    <property type="project" value="TreeGrafter"/>
</dbReference>
<keyword evidence="10" id="KW-0378">Hydrolase</keyword>
<organism evidence="10">
    <name type="scientific">mine drainage metagenome</name>
    <dbReference type="NCBI Taxonomy" id="410659"/>
    <lineage>
        <taxon>unclassified sequences</taxon>
        <taxon>metagenomes</taxon>
        <taxon>ecological metagenomes</taxon>
    </lineage>
</organism>
<dbReference type="Gene3D" id="3.40.1110.10">
    <property type="entry name" value="Calcium-transporting ATPase, cytoplasmic domain N"/>
    <property type="match status" value="1"/>
</dbReference>
<feature type="transmembrane region" description="Helical" evidence="8">
    <location>
        <begin position="268"/>
        <end position="289"/>
    </location>
</feature>
<dbReference type="SUPFAM" id="SSF81665">
    <property type="entry name" value="Calcium ATPase, transmembrane domain M"/>
    <property type="match status" value="1"/>
</dbReference>
<dbReference type="SFLD" id="SFLDF00027">
    <property type="entry name" value="p-type_atpase"/>
    <property type="match status" value="1"/>
</dbReference>
<dbReference type="SUPFAM" id="SSF56784">
    <property type="entry name" value="HAD-like"/>
    <property type="match status" value="1"/>
</dbReference>
<dbReference type="GO" id="GO:0019829">
    <property type="term" value="F:ATPase-coupled monoatomic cation transmembrane transporter activity"/>
    <property type="evidence" value="ECO:0007669"/>
    <property type="project" value="InterPro"/>
</dbReference>
<feature type="transmembrane region" description="Helical" evidence="8">
    <location>
        <begin position="295"/>
        <end position="327"/>
    </location>
</feature>
<feature type="transmembrane region" description="Helical" evidence="8">
    <location>
        <begin position="637"/>
        <end position="656"/>
    </location>
</feature>
<comment type="similarity">
    <text evidence="2">Belongs to the cation transport ATPase (P-type) (TC 3.A.3) family. Type IB subfamily.</text>
</comment>
<evidence type="ECO:0000256" key="8">
    <source>
        <dbReference type="SAM" id="Phobius"/>
    </source>
</evidence>
<dbReference type="PRINTS" id="PR00119">
    <property type="entry name" value="CATATPASE"/>
</dbReference>
<keyword evidence="5" id="KW-1278">Translocase</keyword>
<keyword evidence="6 8" id="KW-1133">Transmembrane helix</keyword>
<evidence type="ECO:0000256" key="4">
    <source>
        <dbReference type="ARBA" id="ARBA00022723"/>
    </source>
</evidence>
<dbReference type="InterPro" id="IPR001757">
    <property type="entry name" value="P_typ_ATPase"/>
</dbReference>
<evidence type="ECO:0000256" key="3">
    <source>
        <dbReference type="ARBA" id="ARBA00022692"/>
    </source>
</evidence>
<sequence length="661" mass="69791">MSHDHDNEGCSCHGSCGHGDHDHGHEENGCGCDHGSNPWETRSLVVSGGLVALGLAGRWTGLLSSHANIAVCAAAMLAGGWFLLPKAWNSLRRLRPDINLLMVLAVVGAATIGDWAEGASVIFLFGVAEWLEGWADRRSHRAIEALLDLSPRVALVHRDGNFREVPAEEVRVGERITVKSGTGIPLDGVVSSGFSTVNQAPITGESRPVEKRPGDAVFAGTLNHDGSLEVTVTRASGDTTLARIVRLVEEVQERPAPSQRFVDRFARVYTPTVTVLALLVYLVPPLLFGGNWTEWLYRACVLLIIACPCALVISTPVSIVAGLTALARHGVLVKGGKHLEALGRLQAVAFDKTGTITKGAPSVTDVIPLGTHSVKAILGLAASVDDHSPHPVAKAVVAHARSSGVEFERSSHYQNLAGRGAVARIDGHDFFVGNHRLAHELGLCSEALERRISAIEREGRSVVVVGHRPHEACAGELLGLIAIGDAVRAEAAEAIAGLRRAGIRHLVMLSGDNQHTVDAVAARVGIDSAHGDLLPERKLEAVRRLCDQHGFVAMVGDGVNDAPALATATVGVAMGAGGTDAAIETADVTLMKDNLLKLIDAVRLGRRTLGIIRFNIGFALGLKLLFLALAVTGHATLWMAILADTGATLLVTANALRLARD</sequence>
<comment type="subcellular location">
    <subcellularLocation>
        <location evidence="1">Membrane</location>
    </subcellularLocation>
</comment>
<accession>A0A1J5SGI0</accession>
<evidence type="ECO:0000256" key="1">
    <source>
        <dbReference type="ARBA" id="ARBA00004370"/>
    </source>
</evidence>
<evidence type="ECO:0000256" key="2">
    <source>
        <dbReference type="ARBA" id="ARBA00006024"/>
    </source>
</evidence>
<dbReference type="InterPro" id="IPR059000">
    <property type="entry name" value="ATPase_P-type_domA"/>
</dbReference>
<dbReference type="GO" id="GO:0005524">
    <property type="term" value="F:ATP binding"/>
    <property type="evidence" value="ECO:0007669"/>
    <property type="project" value="InterPro"/>
</dbReference>
<dbReference type="Pfam" id="PF00702">
    <property type="entry name" value="Hydrolase"/>
    <property type="match status" value="1"/>
</dbReference>
<comment type="caution">
    <text evidence="10">The sequence shown here is derived from an EMBL/GenBank/DDBJ whole genome shotgun (WGS) entry which is preliminary data.</text>
</comment>
<evidence type="ECO:0000259" key="9">
    <source>
        <dbReference type="Pfam" id="PF00122"/>
    </source>
</evidence>
<dbReference type="AlphaFoldDB" id="A0A1J5SGI0"/>
<gene>
    <name evidence="10" type="primary">cadA_1</name>
    <name evidence="10" type="ORF">GALL_104410</name>
</gene>
<dbReference type="GO" id="GO:0046872">
    <property type="term" value="F:metal ion binding"/>
    <property type="evidence" value="ECO:0007669"/>
    <property type="project" value="UniProtKB-KW"/>
</dbReference>
<feature type="transmembrane region" description="Helical" evidence="8">
    <location>
        <begin position="67"/>
        <end position="84"/>
    </location>
</feature>
<keyword evidence="7 8" id="KW-0472">Membrane</keyword>
<dbReference type="InterPro" id="IPR023214">
    <property type="entry name" value="HAD_sf"/>
</dbReference>
<dbReference type="SFLD" id="SFLDS00003">
    <property type="entry name" value="Haloacid_Dehalogenase"/>
    <property type="match status" value="1"/>
</dbReference>
<dbReference type="EMBL" id="MLJW01000037">
    <property type="protein sequence ID" value="OIR07482.1"/>
    <property type="molecule type" value="Genomic_DNA"/>
</dbReference>
<dbReference type="EC" id="3.6.3.3" evidence="10"/>
<dbReference type="Gene3D" id="3.40.50.1000">
    <property type="entry name" value="HAD superfamily/HAD-like"/>
    <property type="match status" value="1"/>
</dbReference>
<dbReference type="GO" id="GO:0016020">
    <property type="term" value="C:membrane"/>
    <property type="evidence" value="ECO:0007669"/>
    <property type="project" value="UniProtKB-SubCell"/>
</dbReference>
<dbReference type="SFLD" id="SFLDG00002">
    <property type="entry name" value="C1.7:_P-type_atpase_like"/>
    <property type="match status" value="1"/>
</dbReference>
<dbReference type="FunFam" id="2.70.150.10:FF:000002">
    <property type="entry name" value="Copper-transporting ATPase 1, putative"/>
    <property type="match status" value="1"/>
</dbReference>
<feature type="transmembrane region" description="Helical" evidence="8">
    <location>
        <begin position="611"/>
        <end position="631"/>
    </location>
</feature>
<feature type="domain" description="P-type ATPase A" evidence="9">
    <location>
        <begin position="149"/>
        <end position="249"/>
    </location>
</feature>
<dbReference type="NCBIfam" id="TIGR01512">
    <property type="entry name" value="ATPase-IB2_Cd"/>
    <property type="match status" value="1"/>
</dbReference>
<dbReference type="SUPFAM" id="SSF81653">
    <property type="entry name" value="Calcium ATPase, transduction domain A"/>
    <property type="match status" value="1"/>
</dbReference>
<protein>
    <submittedName>
        <fullName evidence="10">Putative cadmium-transporting ATPase</fullName>
        <ecNumber evidence="10">3.6.3.3</ecNumber>
    </submittedName>
</protein>
<dbReference type="InterPro" id="IPR023299">
    <property type="entry name" value="ATPase_P-typ_cyto_dom_N"/>
</dbReference>
<dbReference type="NCBIfam" id="TIGR01525">
    <property type="entry name" value="ATPase-IB_hvy"/>
    <property type="match status" value="1"/>
</dbReference>
<dbReference type="Gene3D" id="2.70.150.10">
    <property type="entry name" value="Calcium-transporting ATPase, cytoplasmic transduction domain A"/>
    <property type="match status" value="1"/>
</dbReference>
<dbReference type="InterPro" id="IPR027256">
    <property type="entry name" value="P-typ_ATPase_IB"/>
</dbReference>
<dbReference type="PANTHER" id="PTHR48085">
    <property type="entry name" value="CADMIUM/ZINC-TRANSPORTING ATPASE HMA2-RELATED"/>
    <property type="match status" value="1"/>
</dbReference>
<dbReference type="PRINTS" id="PR00941">
    <property type="entry name" value="CDATPASE"/>
</dbReference>
<dbReference type="NCBIfam" id="TIGR01494">
    <property type="entry name" value="ATPase_P-type"/>
    <property type="match status" value="1"/>
</dbReference>
<evidence type="ECO:0000313" key="10">
    <source>
        <dbReference type="EMBL" id="OIR07482.1"/>
    </source>
</evidence>
<dbReference type="InterPro" id="IPR023298">
    <property type="entry name" value="ATPase_P-typ_TM_dom_sf"/>
</dbReference>
<dbReference type="InterPro" id="IPR036412">
    <property type="entry name" value="HAD-like_sf"/>
</dbReference>
<reference evidence="10" key="1">
    <citation type="submission" date="2016-10" db="EMBL/GenBank/DDBJ databases">
        <title>Sequence of Gallionella enrichment culture.</title>
        <authorList>
            <person name="Poehlein A."/>
            <person name="Muehling M."/>
            <person name="Daniel R."/>
        </authorList>
    </citation>
    <scope>NUCLEOTIDE SEQUENCE</scope>
</reference>
<dbReference type="InterPro" id="IPR051014">
    <property type="entry name" value="Cation_Transport_ATPase_IB"/>
</dbReference>
<dbReference type="InterPro" id="IPR018303">
    <property type="entry name" value="ATPase_P-typ_P_site"/>
</dbReference>
<dbReference type="InterPro" id="IPR044492">
    <property type="entry name" value="P_typ_ATPase_HD_dom"/>
</dbReference>
<evidence type="ECO:0000256" key="6">
    <source>
        <dbReference type="ARBA" id="ARBA00022989"/>
    </source>
</evidence>
<dbReference type="PANTHER" id="PTHR48085:SF5">
    <property type="entry name" value="CADMIUM_ZINC-TRANSPORTING ATPASE HMA4-RELATED"/>
    <property type="match status" value="1"/>
</dbReference>
<name>A0A1J5SGI0_9ZZZZ</name>
<dbReference type="InterPro" id="IPR008250">
    <property type="entry name" value="ATPase_P-typ_transduc_dom_A_sf"/>
</dbReference>